<feature type="compositionally biased region" description="Basic and acidic residues" evidence="7">
    <location>
        <begin position="236"/>
        <end position="256"/>
    </location>
</feature>
<evidence type="ECO:0000256" key="4">
    <source>
        <dbReference type="ARBA" id="ARBA00022801"/>
    </source>
</evidence>
<dbReference type="PROSITE" id="PS00690">
    <property type="entry name" value="DEAH_ATP_HELICASE"/>
    <property type="match status" value="1"/>
</dbReference>
<organism evidence="10 11">
    <name type="scientific">Sphagnum jensenii</name>
    <dbReference type="NCBI Taxonomy" id="128206"/>
    <lineage>
        <taxon>Eukaryota</taxon>
        <taxon>Viridiplantae</taxon>
        <taxon>Streptophyta</taxon>
        <taxon>Embryophyta</taxon>
        <taxon>Bryophyta</taxon>
        <taxon>Sphagnophytina</taxon>
        <taxon>Sphagnopsida</taxon>
        <taxon>Sphagnales</taxon>
        <taxon>Sphagnaceae</taxon>
        <taxon>Sphagnum</taxon>
    </lineage>
</organism>
<reference evidence="10" key="1">
    <citation type="submission" date="2024-03" db="EMBL/GenBank/DDBJ databases">
        <authorList>
            <consortium name="ELIXIR-Norway"/>
            <consortium name="Elixir Norway"/>
        </authorList>
    </citation>
    <scope>NUCLEOTIDE SEQUENCE</scope>
</reference>
<evidence type="ECO:0000313" key="11">
    <source>
        <dbReference type="Proteomes" id="UP001497522"/>
    </source>
</evidence>
<dbReference type="InterPro" id="IPR056371">
    <property type="entry name" value="DHX37-like_C"/>
</dbReference>
<dbReference type="Gene3D" id="3.40.50.300">
    <property type="entry name" value="P-loop containing nucleotide triphosphate hydrolases"/>
    <property type="match status" value="3"/>
</dbReference>
<feature type="region of interest" description="Disordered" evidence="7">
    <location>
        <begin position="230"/>
        <end position="256"/>
    </location>
</feature>
<feature type="region of interest" description="Disordered" evidence="7">
    <location>
        <begin position="911"/>
        <end position="930"/>
    </location>
</feature>
<dbReference type="InterPro" id="IPR014001">
    <property type="entry name" value="Helicase_ATP-bd"/>
</dbReference>
<dbReference type="InterPro" id="IPR011709">
    <property type="entry name" value="DEAD-box_helicase_OB_fold"/>
</dbReference>
<dbReference type="Pfam" id="PF23362">
    <property type="entry name" value="DHX37_C"/>
    <property type="match status" value="1"/>
</dbReference>
<dbReference type="CDD" id="cd17982">
    <property type="entry name" value="DEXHc_DHX37"/>
    <property type="match status" value="1"/>
</dbReference>
<feature type="compositionally biased region" description="Polar residues" evidence="7">
    <location>
        <begin position="11"/>
        <end position="25"/>
    </location>
</feature>
<dbReference type="EMBL" id="OZ023714">
    <property type="protein sequence ID" value="CAK9862424.1"/>
    <property type="molecule type" value="Genomic_DNA"/>
</dbReference>
<feature type="domain" description="Helicase C-terminal" evidence="9">
    <location>
        <begin position="633"/>
        <end position="798"/>
    </location>
</feature>
<evidence type="ECO:0000256" key="1">
    <source>
        <dbReference type="ARBA" id="ARBA00008792"/>
    </source>
</evidence>
<dbReference type="SMART" id="SM00847">
    <property type="entry name" value="HA2"/>
    <property type="match status" value="1"/>
</dbReference>
<feature type="region of interest" description="Disordered" evidence="7">
    <location>
        <begin position="610"/>
        <end position="635"/>
    </location>
</feature>
<dbReference type="InterPro" id="IPR002464">
    <property type="entry name" value="DNA/RNA_helicase_DEAH_CS"/>
</dbReference>
<evidence type="ECO:0000259" key="9">
    <source>
        <dbReference type="PROSITE" id="PS51194"/>
    </source>
</evidence>
<evidence type="ECO:0000256" key="2">
    <source>
        <dbReference type="ARBA" id="ARBA00012552"/>
    </source>
</evidence>
<dbReference type="EC" id="3.6.4.13" evidence="2"/>
<dbReference type="Pfam" id="PF07717">
    <property type="entry name" value="OB_NTP_bind"/>
    <property type="match status" value="1"/>
</dbReference>
<proteinExistence type="inferred from homology"/>
<keyword evidence="3" id="KW-0547">Nucleotide-binding</keyword>
<dbReference type="CDD" id="cd18791">
    <property type="entry name" value="SF2_C_RHA"/>
    <property type="match status" value="1"/>
</dbReference>
<dbReference type="InterPro" id="IPR027417">
    <property type="entry name" value="P-loop_NTPase"/>
</dbReference>
<gene>
    <name evidence="10" type="ORF">CSSPJE1EN2_LOCUS5419</name>
</gene>
<dbReference type="PANTHER" id="PTHR18934">
    <property type="entry name" value="ATP-DEPENDENT RNA HELICASE"/>
    <property type="match status" value="1"/>
</dbReference>
<evidence type="ECO:0000256" key="6">
    <source>
        <dbReference type="ARBA" id="ARBA00022840"/>
    </source>
</evidence>
<feature type="region of interest" description="Disordered" evidence="7">
    <location>
        <begin position="178"/>
        <end position="210"/>
    </location>
</feature>
<keyword evidence="5" id="KW-0347">Helicase</keyword>
<dbReference type="Pfam" id="PF00271">
    <property type="entry name" value="Helicase_C"/>
    <property type="match status" value="1"/>
</dbReference>
<sequence>MMGRAKHGATVPSQEDLSVQNNDGSNVFMLPGSKKNAKKLEKKEKQQQQHLQDKKKQSKGLQRKLRRLQEEKEKQEMRVQVIETLEKHKLADDAFALLHSSGTLGQEETMRQKLQRAMNYKRAGLQLPSDIPLLRQRAGFDSAEELVRDQDDAMREESVLHTTHSCSMIMTKSFSPSQEGFLASQHGPFPTTRRATSSPTPSRNEGTHMASSCEKMEGKVLSNVQESGCLQESDQQMEHSEERKQDSADKNVEMVSSGKEEIAVALPNQDDTVLRKLVVSVTRPDEVEKSREKLPIVMMEQEIMETITENDVVIVCGETGCGKTTQVPQFLFEAGYGSCHSKEKSGVIGVTQPRRVAVLATAKRVAYEMNVELGQEVGFQVRHDRKIGDKSCIKFMTDGILLREVQADFLLSKYSVIVLDEAHERSLNTDILIGMLSRILPLRKSMYEEYCRLQQQLRLEGASGSPSAPAINPLKLVIMSATLRVEDFTSNSKMFPSPPPVVQVPARQFPVTVHFSAKTELLDYIGCAEKKVCAIHRKLPGGGILVFLTGQREVELLCRRLRKAFLPRKGTAHTKGKSSCVMFGAGDAEALTGGLGFPEIEAHLEMEADWGTPESDNEDLSVHGDDDPLSDSDEDDAVDLETSAVVHQDTTKSLVDVVEHNTSFQPGPLHVLPLYAMLPAAAQLQVFSKIPEGARLVVVATNVAETSITIPGIRYVVDAGRSKERDFDRTNGVSKYEVRWISKASANQRAGRAGRTGPGHCYRLYSSAIYNNTFPQFAPPEISRVPIEGVVLLMKRMGINKVVNFPFPTAPEPAALIEAEKCLHSLFALDSDTGMLTPIGQAMAVYPISPRHARMLVAALHAAQDMVGKGDRKGARVVAAFAVAAAAAMSLENPFLREIGIGEDALSSTLTQAGGNTKKKGSAASSKDTNAMRQITKEAELESGDGVKLSKGEDEDWTEADKVRRKQRRAAANRAHSRFRNVHSDPLSIVNALWAYEKAENQDEFSELHYLHAKTMQEMANLRQQLSKLVIQHGCDAEAQLIGKIDDQRASHLTKDFLVESAKTWQDLDNHTLSQVQETVLQQAICAGWADRVSHRLSAQERAQQADGKHRKAIRYQACAVEELVYLHPSSAVAKEAPEFVVYNEIITGNRPYMWGVTCVDARWLVSHATPLCTFSKPLADPPPWYDTLGDQVMCWVSPSFGPHLWELPSHAFPMKSSKIRVALFASALLQGKVFPSLGNLLPFLAADPSIIYKPESMGQPRVGELLHKLGAGLNAIDSRSKLASAWAQDSTFLYSEILAWVQKRYQSKLQNVWHCAQQEAKMDVTELYGSRKRKI</sequence>
<dbReference type="InterPro" id="IPR001650">
    <property type="entry name" value="Helicase_C-like"/>
</dbReference>
<dbReference type="SUPFAM" id="SSF52540">
    <property type="entry name" value="P-loop containing nucleoside triphosphate hydrolases"/>
    <property type="match status" value="1"/>
</dbReference>
<name>A0ABP1AIQ0_9BRYO</name>
<comment type="similarity">
    <text evidence="1">Belongs to the DEAD box helicase family. DEAH subfamily.</text>
</comment>
<dbReference type="PROSITE" id="PS51194">
    <property type="entry name" value="HELICASE_CTER"/>
    <property type="match status" value="1"/>
</dbReference>
<dbReference type="Gene3D" id="1.20.120.1080">
    <property type="match status" value="1"/>
</dbReference>
<keyword evidence="6" id="KW-0067">ATP-binding</keyword>
<dbReference type="Pfam" id="PF04408">
    <property type="entry name" value="WHD_HA2"/>
    <property type="match status" value="1"/>
</dbReference>
<dbReference type="PANTHER" id="PTHR18934:SF99">
    <property type="entry name" value="ATP-DEPENDENT RNA HELICASE DHX37-RELATED"/>
    <property type="match status" value="1"/>
</dbReference>
<dbReference type="SMART" id="SM00487">
    <property type="entry name" value="DEXDc"/>
    <property type="match status" value="1"/>
</dbReference>
<evidence type="ECO:0000256" key="5">
    <source>
        <dbReference type="ARBA" id="ARBA00022806"/>
    </source>
</evidence>
<keyword evidence="4" id="KW-0378">Hydrolase</keyword>
<evidence type="ECO:0000256" key="7">
    <source>
        <dbReference type="SAM" id="MobiDB-lite"/>
    </source>
</evidence>
<feature type="domain" description="Helicase ATP-binding" evidence="8">
    <location>
        <begin position="304"/>
        <end position="501"/>
    </location>
</feature>
<evidence type="ECO:0000256" key="3">
    <source>
        <dbReference type="ARBA" id="ARBA00022741"/>
    </source>
</evidence>
<feature type="region of interest" description="Disordered" evidence="7">
    <location>
        <begin position="1"/>
        <end position="62"/>
    </location>
</feature>
<dbReference type="Pfam" id="PF00270">
    <property type="entry name" value="DEAD"/>
    <property type="match status" value="1"/>
</dbReference>
<protein>
    <recommendedName>
        <fullName evidence="2">RNA helicase</fullName>
        <ecNumber evidence="2">3.6.4.13</ecNumber>
    </recommendedName>
</protein>
<dbReference type="SMART" id="SM00490">
    <property type="entry name" value="HELICc"/>
    <property type="match status" value="1"/>
</dbReference>
<dbReference type="InterPro" id="IPR007502">
    <property type="entry name" value="Helicase-assoc_dom"/>
</dbReference>
<evidence type="ECO:0000259" key="8">
    <source>
        <dbReference type="PROSITE" id="PS51192"/>
    </source>
</evidence>
<evidence type="ECO:0000313" key="10">
    <source>
        <dbReference type="EMBL" id="CAK9862424.1"/>
    </source>
</evidence>
<dbReference type="Proteomes" id="UP001497522">
    <property type="component" value="Chromosome 13"/>
</dbReference>
<keyword evidence="11" id="KW-1185">Reference proteome</keyword>
<feature type="compositionally biased region" description="Low complexity" evidence="7">
    <location>
        <begin position="190"/>
        <end position="203"/>
    </location>
</feature>
<dbReference type="InterPro" id="IPR011545">
    <property type="entry name" value="DEAD/DEAH_box_helicase_dom"/>
</dbReference>
<dbReference type="InterPro" id="IPR048333">
    <property type="entry name" value="HA2_WH"/>
</dbReference>
<dbReference type="PROSITE" id="PS51192">
    <property type="entry name" value="HELICASE_ATP_BIND_1"/>
    <property type="match status" value="1"/>
</dbReference>
<feature type="compositionally biased region" description="Basic and acidic residues" evidence="7">
    <location>
        <begin position="38"/>
        <end position="55"/>
    </location>
</feature>
<accession>A0ABP1AIQ0</accession>